<dbReference type="EMBL" id="JAVIJP010000007">
    <property type="protein sequence ID" value="KAL3649878.1"/>
    <property type="molecule type" value="Genomic_DNA"/>
</dbReference>
<sequence>MSTHGPKHCNLVEFFVLFLISFGPIALTRAMSCNDALDYLNSGQDVSALLVKTTVSSTDIRSVCEYLKHVTMSKYELLRKIDFYARDQTDINYDMVALMNNEALKLNRYKNFETESEGPSPRGRGHHSTPPSPTPTPAPGPNTPNHA</sequence>
<accession>A0ABD3E6C1</accession>
<name>A0ABD3E6C1_9LAMI</name>
<evidence type="ECO:0000256" key="1">
    <source>
        <dbReference type="SAM" id="MobiDB-lite"/>
    </source>
</evidence>
<evidence type="ECO:0000313" key="3">
    <source>
        <dbReference type="EMBL" id="KAL3649878.1"/>
    </source>
</evidence>
<dbReference type="AlphaFoldDB" id="A0ABD3E6C1"/>
<proteinExistence type="predicted"/>
<reference evidence="4" key="1">
    <citation type="journal article" date="2024" name="IScience">
        <title>Strigolactones Initiate the Formation of Haustorium-like Structures in Castilleja.</title>
        <authorList>
            <person name="Buerger M."/>
            <person name="Peterson D."/>
            <person name="Chory J."/>
        </authorList>
    </citation>
    <scope>NUCLEOTIDE SEQUENCE [LARGE SCALE GENOMIC DNA]</scope>
</reference>
<comment type="caution">
    <text evidence="3">The sequence shown here is derived from an EMBL/GenBank/DDBJ whole genome shotgun (WGS) entry which is preliminary data.</text>
</comment>
<feature type="region of interest" description="Disordered" evidence="1">
    <location>
        <begin position="110"/>
        <end position="147"/>
    </location>
</feature>
<gene>
    <name evidence="3" type="ORF">CASFOL_006281</name>
</gene>
<feature type="signal peptide" evidence="2">
    <location>
        <begin position="1"/>
        <end position="30"/>
    </location>
</feature>
<feature type="chain" id="PRO_5044800172" evidence="2">
    <location>
        <begin position="31"/>
        <end position="147"/>
    </location>
</feature>
<evidence type="ECO:0000313" key="4">
    <source>
        <dbReference type="Proteomes" id="UP001632038"/>
    </source>
</evidence>
<keyword evidence="2" id="KW-0732">Signal</keyword>
<evidence type="ECO:0000256" key="2">
    <source>
        <dbReference type="SAM" id="SignalP"/>
    </source>
</evidence>
<feature type="compositionally biased region" description="Pro residues" evidence="1">
    <location>
        <begin position="130"/>
        <end position="147"/>
    </location>
</feature>
<organism evidence="3 4">
    <name type="scientific">Castilleja foliolosa</name>
    <dbReference type="NCBI Taxonomy" id="1961234"/>
    <lineage>
        <taxon>Eukaryota</taxon>
        <taxon>Viridiplantae</taxon>
        <taxon>Streptophyta</taxon>
        <taxon>Embryophyta</taxon>
        <taxon>Tracheophyta</taxon>
        <taxon>Spermatophyta</taxon>
        <taxon>Magnoliopsida</taxon>
        <taxon>eudicotyledons</taxon>
        <taxon>Gunneridae</taxon>
        <taxon>Pentapetalae</taxon>
        <taxon>asterids</taxon>
        <taxon>lamiids</taxon>
        <taxon>Lamiales</taxon>
        <taxon>Orobanchaceae</taxon>
        <taxon>Pedicularideae</taxon>
        <taxon>Castillejinae</taxon>
        <taxon>Castilleja</taxon>
    </lineage>
</organism>
<protein>
    <submittedName>
        <fullName evidence="3">Uncharacterized protein</fullName>
    </submittedName>
</protein>
<dbReference type="Proteomes" id="UP001632038">
    <property type="component" value="Unassembled WGS sequence"/>
</dbReference>
<keyword evidence="4" id="KW-1185">Reference proteome</keyword>